<dbReference type="InterPro" id="IPR052022">
    <property type="entry name" value="26kDa_periplasmic_antigen"/>
</dbReference>
<keyword evidence="3" id="KW-1185">Reference proteome</keyword>
<dbReference type="STRING" id="1231392.OCGS_0098"/>
<accession>K2HHG8</accession>
<dbReference type="RefSeq" id="WP_007425251.1">
    <property type="nucleotide sequence ID" value="NZ_AMGO01000001.1"/>
</dbReference>
<dbReference type="GO" id="GO:0006974">
    <property type="term" value="P:DNA damage response"/>
    <property type="evidence" value="ECO:0007669"/>
    <property type="project" value="TreeGrafter"/>
</dbReference>
<dbReference type="Proteomes" id="UP000006765">
    <property type="component" value="Unassembled WGS sequence"/>
</dbReference>
<dbReference type="Gene3D" id="3.30.70.2970">
    <property type="entry name" value="Protein of unknown function (DUF541), domain 2"/>
    <property type="match status" value="1"/>
</dbReference>
<dbReference type="InterPro" id="IPR007497">
    <property type="entry name" value="SIMPL/DUF541"/>
</dbReference>
<dbReference type="OrthoDB" id="9813144at2"/>
<dbReference type="PANTHER" id="PTHR34387">
    <property type="entry name" value="SLR1258 PROTEIN"/>
    <property type="match status" value="1"/>
</dbReference>
<dbReference type="AlphaFoldDB" id="K2HHG8"/>
<dbReference type="Gene3D" id="3.30.110.170">
    <property type="entry name" value="Protein of unknown function (DUF541), domain 1"/>
    <property type="match status" value="1"/>
</dbReference>
<dbReference type="EMBL" id="AMGO01000001">
    <property type="protein sequence ID" value="EKE45872.1"/>
    <property type="molecule type" value="Genomic_DNA"/>
</dbReference>
<keyword evidence="1" id="KW-0732">Signal</keyword>
<feature type="chain" id="PRO_5003860675" evidence="1">
    <location>
        <begin position="29"/>
        <end position="246"/>
    </location>
</feature>
<dbReference type="PANTHER" id="PTHR34387:SF1">
    <property type="entry name" value="PERIPLASMIC IMMUNOGENIC PROTEIN"/>
    <property type="match status" value="1"/>
</dbReference>
<name>K2HHG8_9RHOB</name>
<feature type="signal peptide" evidence="1">
    <location>
        <begin position="1"/>
        <end position="28"/>
    </location>
</feature>
<evidence type="ECO:0000313" key="2">
    <source>
        <dbReference type="EMBL" id="EKE45872.1"/>
    </source>
</evidence>
<evidence type="ECO:0000313" key="3">
    <source>
        <dbReference type="Proteomes" id="UP000006765"/>
    </source>
</evidence>
<comment type="caution">
    <text evidence="2">The sequence shown here is derived from an EMBL/GenBank/DDBJ whole genome shotgun (WGS) entry which is preliminary data.</text>
</comment>
<gene>
    <name evidence="2" type="ORF">OCGS_0098</name>
</gene>
<sequence length="246" mass="24959">MRGRVSQAMAMAAAVCAAALWGAGMAAAQDAPAGPTGEIRAVGEGSVLSVPDMALVRLGVEARADDPGAAMQAMSEATRPVMDALKKAGIAERDMRTGQLSLRPDYADGPMDGRDEGPRIVGHVASTTIEVRVRDLSALGGLLDQAVSVGATRFDGLDFMLSDPSGARDAALAGAVADAVRKARLMADAAGVGLGRTLEIVEEGGGGMPRETMAMDAMRAAEGVPIAAGETETTARVGVTFGIVQP</sequence>
<proteinExistence type="predicted"/>
<reference evidence="2 3" key="1">
    <citation type="journal article" date="2012" name="J. Bacteriol.">
        <title>Draft Genome Sequence of Oceaniovalibus guishaninsula JLT2003T.</title>
        <authorList>
            <person name="Tang K."/>
            <person name="Liu K."/>
            <person name="Jiao N."/>
        </authorList>
    </citation>
    <scope>NUCLEOTIDE SEQUENCE [LARGE SCALE GENOMIC DNA]</scope>
    <source>
        <strain evidence="2 3">JLT2003</strain>
    </source>
</reference>
<dbReference type="Pfam" id="PF04402">
    <property type="entry name" value="SIMPL"/>
    <property type="match status" value="1"/>
</dbReference>
<evidence type="ECO:0000256" key="1">
    <source>
        <dbReference type="SAM" id="SignalP"/>
    </source>
</evidence>
<dbReference type="eggNOG" id="COG2968">
    <property type="taxonomic scope" value="Bacteria"/>
</dbReference>
<protein>
    <submittedName>
        <fullName evidence="2">Uncharacterized protein</fullName>
    </submittedName>
</protein>
<organism evidence="2 3">
    <name type="scientific">Oceaniovalibus guishaninsula JLT2003</name>
    <dbReference type="NCBI Taxonomy" id="1231392"/>
    <lineage>
        <taxon>Bacteria</taxon>
        <taxon>Pseudomonadati</taxon>
        <taxon>Pseudomonadota</taxon>
        <taxon>Alphaproteobacteria</taxon>
        <taxon>Rhodobacterales</taxon>
        <taxon>Roseobacteraceae</taxon>
        <taxon>Oceaniovalibus</taxon>
    </lineage>
</organism>